<keyword evidence="2" id="KW-0521">NADP</keyword>
<dbReference type="EMBL" id="JAFMYW010000001">
    <property type="protein sequence ID" value="MBO0947052.1"/>
    <property type="molecule type" value="Genomic_DNA"/>
</dbReference>
<dbReference type="Gene3D" id="3.20.20.100">
    <property type="entry name" value="NADP-dependent oxidoreductase domain"/>
    <property type="match status" value="1"/>
</dbReference>
<dbReference type="InterPro" id="IPR036812">
    <property type="entry name" value="NAD(P)_OxRdtase_dom_sf"/>
</dbReference>
<comment type="caution">
    <text evidence="5">The sequence shown here is derived from an EMBL/GenBank/DDBJ whole genome shotgun (WGS) entry which is preliminary data.</text>
</comment>
<reference evidence="5 6" key="1">
    <citation type="submission" date="2021-03" db="EMBL/GenBank/DDBJ databases">
        <title>Fibrella sp. HMF5405 genome sequencing and assembly.</title>
        <authorList>
            <person name="Kang H."/>
            <person name="Kim H."/>
            <person name="Bae S."/>
            <person name="Joh K."/>
        </authorList>
    </citation>
    <scope>NUCLEOTIDE SEQUENCE [LARGE SCALE GENOMIC DNA]</scope>
    <source>
        <strain evidence="5 6">HMF5405</strain>
    </source>
</reference>
<comment type="similarity">
    <text evidence="1">Belongs to the aldo/keto reductase family.</text>
</comment>
<gene>
    <name evidence="5" type="ORF">J2I46_00550</name>
</gene>
<evidence type="ECO:0000256" key="1">
    <source>
        <dbReference type="ARBA" id="ARBA00007905"/>
    </source>
</evidence>
<dbReference type="SUPFAM" id="SSF51430">
    <property type="entry name" value="NAD(P)-linked oxidoreductase"/>
    <property type="match status" value="1"/>
</dbReference>
<dbReference type="RefSeq" id="WP_207326975.1">
    <property type="nucleotide sequence ID" value="NZ_JAFMYW010000001.1"/>
</dbReference>
<dbReference type="PANTHER" id="PTHR43827:SF3">
    <property type="entry name" value="NADP-DEPENDENT OXIDOREDUCTASE DOMAIN-CONTAINING PROTEIN"/>
    <property type="match status" value="1"/>
</dbReference>
<dbReference type="InterPro" id="IPR023210">
    <property type="entry name" value="NADP_OxRdtase_dom"/>
</dbReference>
<dbReference type="CDD" id="cd19071">
    <property type="entry name" value="AKR_AKR1-5-like"/>
    <property type="match status" value="1"/>
</dbReference>
<dbReference type="PIRSF" id="PIRSF000097">
    <property type="entry name" value="AKR"/>
    <property type="match status" value="1"/>
</dbReference>
<dbReference type="InterPro" id="IPR018170">
    <property type="entry name" value="Aldo/ket_reductase_CS"/>
</dbReference>
<evidence type="ECO:0000313" key="5">
    <source>
        <dbReference type="EMBL" id="MBO0947052.1"/>
    </source>
</evidence>
<feature type="domain" description="NADP-dependent oxidoreductase" evidence="4">
    <location>
        <begin position="23"/>
        <end position="256"/>
    </location>
</feature>
<evidence type="ECO:0000256" key="2">
    <source>
        <dbReference type="ARBA" id="ARBA00022857"/>
    </source>
</evidence>
<protein>
    <submittedName>
        <fullName evidence="5">Aldo/keto reductase</fullName>
    </submittedName>
</protein>
<name>A0ABS3JAN7_9BACT</name>
<dbReference type="Proteomes" id="UP000664628">
    <property type="component" value="Unassembled WGS sequence"/>
</dbReference>
<evidence type="ECO:0000313" key="6">
    <source>
        <dbReference type="Proteomes" id="UP000664628"/>
    </source>
</evidence>
<dbReference type="PRINTS" id="PR00069">
    <property type="entry name" value="ALDKETRDTASE"/>
</dbReference>
<organism evidence="5 6">
    <name type="scientific">Fibrella forsythiae</name>
    <dbReference type="NCBI Taxonomy" id="2817061"/>
    <lineage>
        <taxon>Bacteria</taxon>
        <taxon>Pseudomonadati</taxon>
        <taxon>Bacteroidota</taxon>
        <taxon>Cytophagia</taxon>
        <taxon>Cytophagales</taxon>
        <taxon>Spirosomataceae</taxon>
        <taxon>Fibrella</taxon>
    </lineage>
</organism>
<keyword evidence="3" id="KW-0560">Oxidoreductase</keyword>
<dbReference type="PANTHER" id="PTHR43827">
    <property type="entry name" value="2,5-DIKETO-D-GLUCONIC ACID REDUCTASE"/>
    <property type="match status" value="1"/>
</dbReference>
<proteinExistence type="inferred from homology"/>
<keyword evidence="6" id="KW-1185">Reference proteome</keyword>
<evidence type="ECO:0000256" key="3">
    <source>
        <dbReference type="ARBA" id="ARBA00023002"/>
    </source>
</evidence>
<dbReference type="InterPro" id="IPR020471">
    <property type="entry name" value="AKR"/>
</dbReference>
<accession>A0ABS3JAN7</accession>
<sequence length="272" mass="30800">MNSPTVTLNNGVEMPLLGLGVYAPQHNNEVQQAVEDALALGCRLIDTAAGYGNEREVARAIAASGLSRNELFITTKVKNEDQGYESTRRAFDRSLALLQLDTVDLYLIHWPTSPHRLDTWRALESLYAERRIRAIGVSNYYQSHLHELLAIATITPAVNQVEFSPYCYRPDVLTFCREKGIQLEGYAPLVRGMKQNDPKLMAIAEKYGKSSYQVLVRWSLQHNVVTIPKSVKKERIQSNFDVLDFELATDDFETMNTWYDNTRIADDPSDLA</sequence>
<dbReference type="PROSITE" id="PS00062">
    <property type="entry name" value="ALDOKETO_REDUCTASE_2"/>
    <property type="match status" value="1"/>
</dbReference>
<evidence type="ECO:0000259" key="4">
    <source>
        <dbReference type="Pfam" id="PF00248"/>
    </source>
</evidence>
<dbReference type="PROSITE" id="PS00063">
    <property type="entry name" value="ALDOKETO_REDUCTASE_3"/>
    <property type="match status" value="1"/>
</dbReference>
<dbReference type="Pfam" id="PF00248">
    <property type="entry name" value="Aldo_ket_red"/>
    <property type="match status" value="1"/>
</dbReference>